<dbReference type="GO" id="GO:0006310">
    <property type="term" value="P:DNA recombination"/>
    <property type="evidence" value="ECO:0007669"/>
    <property type="project" value="UniProtKB-KW"/>
</dbReference>
<evidence type="ECO:0000313" key="5">
    <source>
        <dbReference type="EMBL" id="PIS22955.1"/>
    </source>
</evidence>
<protein>
    <submittedName>
        <fullName evidence="5">DNA recombination protein RmuC</fullName>
    </submittedName>
</protein>
<evidence type="ECO:0000313" key="6">
    <source>
        <dbReference type="Proteomes" id="UP000230340"/>
    </source>
</evidence>
<name>A0A2H0XDR3_UNCKA</name>
<comment type="caution">
    <text evidence="5">The sequence shown here is derived from an EMBL/GenBank/DDBJ whole genome shotgun (WGS) entry which is preliminary data.</text>
</comment>
<dbReference type="AlphaFoldDB" id="A0A2H0XDR3"/>
<keyword evidence="3" id="KW-0175">Coiled coil</keyword>
<evidence type="ECO:0000256" key="4">
    <source>
        <dbReference type="ARBA" id="ARBA00023172"/>
    </source>
</evidence>
<accession>A0A2H0XDR3</accession>
<comment type="function">
    <text evidence="1">Involved in DNA recombination.</text>
</comment>
<proteinExistence type="inferred from homology"/>
<evidence type="ECO:0000256" key="2">
    <source>
        <dbReference type="ARBA" id="ARBA00009840"/>
    </source>
</evidence>
<dbReference type="PANTHER" id="PTHR30563:SF0">
    <property type="entry name" value="DNA RECOMBINATION PROTEIN RMUC"/>
    <property type="match status" value="1"/>
</dbReference>
<sequence>MIDLILLFLLILLIVLSVVIIALTLKSTSKVDYSDIVAKAFEKSDLQIKDEFQRSRKESANSLRTNREELSNNFKSFGDTLFKQIAGLSTMVDTKLRSIQEDNATKLEQMRKTVDEKLHETLEKRLGESFKMVSERLELVHKGLGEMQNLATGVGDLKKVLSNVKTRGVFGEVQLESILEEILTPSQYLKNVVTKAGSNMPVEFAVRIPNKDAGSKELLFPIDSKFPMDKYHTLIDAYESGDLSKIELASKELETAIKLNAKDIYTKYLDPPHTTEYAIMFLPVEGLYAEVARRNVLYESIRRDFKVMISGPTTLVATLSSFQMGFRALAIEKRTSEVWQTLGEVKTEFEKFGGVLEKAKLKINEAGREIDELVGTRTRVIQSKLKRVGELPSHEEPPKLPIS</sequence>
<evidence type="ECO:0000256" key="3">
    <source>
        <dbReference type="ARBA" id="ARBA00023054"/>
    </source>
</evidence>
<reference evidence="6" key="1">
    <citation type="submission" date="2017-09" db="EMBL/GenBank/DDBJ databases">
        <title>Depth-based differentiation of microbial function through sediment-hosted aquifers and enrichment of novel symbionts in the deep terrestrial subsurface.</title>
        <authorList>
            <person name="Probst A.J."/>
            <person name="Ladd B."/>
            <person name="Jarett J.K."/>
            <person name="Geller-Mcgrath D.E."/>
            <person name="Sieber C.M.K."/>
            <person name="Emerson J.B."/>
            <person name="Anantharaman K."/>
            <person name="Thomas B.C."/>
            <person name="Malmstrom R."/>
            <person name="Stieglmeier M."/>
            <person name="Klingl A."/>
            <person name="Woyke T."/>
            <person name="Ryan C.M."/>
            <person name="Banfield J.F."/>
        </authorList>
    </citation>
    <scope>NUCLEOTIDE SEQUENCE [LARGE SCALE GENOMIC DNA]</scope>
</reference>
<organism evidence="5 6">
    <name type="scientific">candidate division WWE3 bacterium CG08_land_8_20_14_0_20_40_13</name>
    <dbReference type="NCBI Taxonomy" id="1975084"/>
    <lineage>
        <taxon>Bacteria</taxon>
        <taxon>Katanobacteria</taxon>
    </lineage>
</organism>
<dbReference type="InterPro" id="IPR003798">
    <property type="entry name" value="DNA_recombination_RmuC"/>
</dbReference>
<evidence type="ECO:0000256" key="1">
    <source>
        <dbReference type="ARBA" id="ARBA00003416"/>
    </source>
</evidence>
<dbReference type="Proteomes" id="UP000230340">
    <property type="component" value="Unassembled WGS sequence"/>
</dbReference>
<gene>
    <name evidence="5" type="ORF">COT49_02600</name>
</gene>
<comment type="similarity">
    <text evidence="2">Belongs to the RmuC family.</text>
</comment>
<dbReference type="PANTHER" id="PTHR30563">
    <property type="entry name" value="DNA RECOMBINATION PROTEIN RMUC"/>
    <property type="match status" value="1"/>
</dbReference>
<keyword evidence="4" id="KW-0233">DNA recombination</keyword>
<dbReference type="Pfam" id="PF02646">
    <property type="entry name" value="RmuC"/>
    <property type="match status" value="1"/>
</dbReference>
<dbReference type="EMBL" id="PEYT01000023">
    <property type="protein sequence ID" value="PIS22955.1"/>
    <property type="molecule type" value="Genomic_DNA"/>
</dbReference>